<dbReference type="GeneID" id="106812168"/>
<dbReference type="CDD" id="cd13287">
    <property type="entry name" value="PH_ORP3_ORP6_ORP7"/>
    <property type="match status" value="1"/>
</dbReference>
<evidence type="ECO:0000256" key="3">
    <source>
        <dbReference type="SAM" id="MobiDB-lite"/>
    </source>
</evidence>
<sequence>MSVSPENVMKGGGNDDTDDMENKSDDSTESKTENVKPASRRRHRHQRKPPAKVEWEVIEGLKQGQRCETKPEKHEGYMMKRRKWPLKGWHKRYFALEKGFLAYGKTAELMHKGKLHGSVDVGLSVVSVKQQEMHIDIDAEDFLYHLKVKEHDAFEGWVKQLRHHRLYRQHELSYGVHDLPRLIDIQSPTKDLASPVFPLEERVFLPSSRSSSLRVGESHGRLGTWIRESAGLERYDKELTSARLKSSSAAEHYRQPTCRVWAVHNEARLQETAEAQKAETRKKEKRQKESDTNSNSSSKTSLSAATLMATTPEGLRTSSSNPNLPSLRPTSLTDVNSPLLSVLSGSTDSFDSHGLHDDFVKVAEEVHDQLRGLLRSIQTERDRLKNVLEHECNPAASASASPAVVVGPNATVIQSLRIALNQAVQQNAELRARLSRIHVEAMVPEMDAVLSPTIDATVMNESCKLATSKSIR</sequence>
<evidence type="ECO:0000313" key="6">
    <source>
        <dbReference type="RefSeq" id="XP_014671473.1"/>
    </source>
</evidence>
<dbReference type="InterPro" id="IPR041680">
    <property type="entry name" value="PH_8"/>
</dbReference>
<evidence type="ECO:0000313" key="5">
    <source>
        <dbReference type="Proteomes" id="UP000695022"/>
    </source>
</evidence>
<keyword evidence="2" id="KW-0175">Coiled coil</keyword>
<dbReference type="Proteomes" id="UP000695022">
    <property type="component" value="Unplaced"/>
</dbReference>
<feature type="compositionally biased region" description="Basic and acidic residues" evidence="3">
    <location>
        <begin position="20"/>
        <end position="34"/>
    </location>
</feature>
<dbReference type="RefSeq" id="XP_014671473.1">
    <property type="nucleotide sequence ID" value="XM_014815987.1"/>
</dbReference>
<accession>A0ABM1EH02</accession>
<feature type="region of interest" description="Disordered" evidence="3">
    <location>
        <begin position="1"/>
        <end position="52"/>
    </location>
</feature>
<dbReference type="Gene3D" id="2.30.29.30">
    <property type="entry name" value="Pleckstrin-homology domain (PH domain)/Phosphotyrosine-binding domain (PTB)"/>
    <property type="match status" value="1"/>
</dbReference>
<protein>
    <submittedName>
        <fullName evidence="6">Oxysterol-binding protein-related protein 6-like</fullName>
    </submittedName>
</protein>
<feature type="coiled-coil region" evidence="2">
    <location>
        <begin position="413"/>
        <end position="440"/>
    </location>
</feature>
<feature type="compositionally biased region" description="Basic residues" evidence="3">
    <location>
        <begin position="38"/>
        <end position="50"/>
    </location>
</feature>
<feature type="domain" description="PH" evidence="4">
    <location>
        <begin position="71"/>
        <end position="166"/>
    </location>
</feature>
<organism evidence="5 6">
    <name type="scientific">Priapulus caudatus</name>
    <name type="common">Priapulid worm</name>
    <dbReference type="NCBI Taxonomy" id="37621"/>
    <lineage>
        <taxon>Eukaryota</taxon>
        <taxon>Metazoa</taxon>
        <taxon>Ecdysozoa</taxon>
        <taxon>Scalidophora</taxon>
        <taxon>Priapulida</taxon>
        <taxon>Priapulimorpha</taxon>
        <taxon>Priapulimorphida</taxon>
        <taxon>Priapulidae</taxon>
        <taxon>Priapulus</taxon>
    </lineage>
</organism>
<feature type="region of interest" description="Disordered" evidence="3">
    <location>
        <begin position="273"/>
        <end position="332"/>
    </location>
</feature>
<keyword evidence="5" id="KW-1185">Reference proteome</keyword>
<dbReference type="PROSITE" id="PS50003">
    <property type="entry name" value="PH_DOMAIN"/>
    <property type="match status" value="1"/>
</dbReference>
<proteinExistence type="inferred from homology"/>
<comment type="similarity">
    <text evidence="1">Belongs to the OSBP family.</text>
</comment>
<feature type="compositionally biased region" description="Low complexity" evidence="3">
    <location>
        <begin position="292"/>
        <end position="332"/>
    </location>
</feature>
<dbReference type="InterPro" id="IPR011993">
    <property type="entry name" value="PH-like_dom_sf"/>
</dbReference>
<evidence type="ECO:0000259" key="4">
    <source>
        <dbReference type="PROSITE" id="PS50003"/>
    </source>
</evidence>
<dbReference type="SMART" id="SM00233">
    <property type="entry name" value="PH"/>
    <property type="match status" value="1"/>
</dbReference>
<name>A0ABM1EH02_PRICU</name>
<reference evidence="6" key="1">
    <citation type="submission" date="2025-08" db="UniProtKB">
        <authorList>
            <consortium name="RefSeq"/>
        </authorList>
    </citation>
    <scope>IDENTIFICATION</scope>
</reference>
<dbReference type="InterPro" id="IPR001849">
    <property type="entry name" value="PH_domain"/>
</dbReference>
<dbReference type="SUPFAM" id="SSF50729">
    <property type="entry name" value="PH domain-like"/>
    <property type="match status" value="1"/>
</dbReference>
<evidence type="ECO:0000256" key="2">
    <source>
        <dbReference type="SAM" id="Coils"/>
    </source>
</evidence>
<evidence type="ECO:0000256" key="1">
    <source>
        <dbReference type="ARBA" id="ARBA00008842"/>
    </source>
</evidence>
<feature type="compositionally biased region" description="Basic and acidic residues" evidence="3">
    <location>
        <begin position="273"/>
        <end position="291"/>
    </location>
</feature>
<gene>
    <name evidence="6" type="primary">LOC106812168</name>
</gene>
<dbReference type="Pfam" id="PF15409">
    <property type="entry name" value="PH_8"/>
    <property type="match status" value="1"/>
</dbReference>